<feature type="region of interest" description="Disordered" evidence="1">
    <location>
        <begin position="83"/>
        <end position="145"/>
    </location>
</feature>
<sequence length="220" mass="24633">MDPCKIAFITEALEGFNVTELRFLEGFIHAKLHRISVTTARSAQVTSIAPAQQVEQNVVVTQTAEKDEAAMKKTVRWSDIVSTTPTSPAAAKQDAKVFVKTPQPSRIQMKKTPSSTTPSTSQRKKSVDRNSPASQPRADPYTGREWKGFCGKENHECIYTFRDHCNAVNIDGKPIPKDQDAGDATWSEDLLDGVRFDCGRIYDNQLYLRGWNPDLVNWET</sequence>
<comment type="caution">
    <text evidence="2">The sequence shown here is derived from an EMBL/GenBank/DDBJ whole genome shotgun (WGS) entry which is preliminary data.</text>
</comment>
<feature type="compositionally biased region" description="Low complexity" evidence="1">
    <location>
        <begin position="112"/>
        <end position="121"/>
    </location>
</feature>
<organism evidence="2">
    <name type="scientific">marine sediment metagenome</name>
    <dbReference type="NCBI Taxonomy" id="412755"/>
    <lineage>
        <taxon>unclassified sequences</taxon>
        <taxon>metagenomes</taxon>
        <taxon>ecological metagenomes</taxon>
    </lineage>
</organism>
<feature type="non-terminal residue" evidence="2">
    <location>
        <position position="220"/>
    </location>
</feature>
<evidence type="ECO:0000256" key="1">
    <source>
        <dbReference type="SAM" id="MobiDB-lite"/>
    </source>
</evidence>
<protein>
    <submittedName>
        <fullName evidence="2">Uncharacterized protein</fullName>
    </submittedName>
</protein>
<evidence type="ECO:0000313" key="2">
    <source>
        <dbReference type="EMBL" id="GAG93373.1"/>
    </source>
</evidence>
<dbReference type="AlphaFoldDB" id="X1CAI5"/>
<dbReference type="EMBL" id="BART01028795">
    <property type="protein sequence ID" value="GAG93373.1"/>
    <property type="molecule type" value="Genomic_DNA"/>
</dbReference>
<proteinExistence type="predicted"/>
<accession>X1CAI5</accession>
<name>X1CAI5_9ZZZZ</name>
<reference evidence="2" key="1">
    <citation type="journal article" date="2014" name="Front. Microbiol.">
        <title>High frequency of phylogenetically diverse reductive dehalogenase-homologous genes in deep subseafloor sedimentary metagenomes.</title>
        <authorList>
            <person name="Kawai M."/>
            <person name="Futagami T."/>
            <person name="Toyoda A."/>
            <person name="Takaki Y."/>
            <person name="Nishi S."/>
            <person name="Hori S."/>
            <person name="Arai W."/>
            <person name="Tsubouchi T."/>
            <person name="Morono Y."/>
            <person name="Uchiyama I."/>
            <person name="Ito T."/>
            <person name="Fujiyama A."/>
            <person name="Inagaki F."/>
            <person name="Takami H."/>
        </authorList>
    </citation>
    <scope>NUCLEOTIDE SEQUENCE</scope>
    <source>
        <strain evidence="2">Expedition CK06-06</strain>
    </source>
</reference>
<gene>
    <name evidence="2" type="ORF">S01H4_50680</name>
</gene>